<proteinExistence type="predicted"/>
<accession>A0A7G1NKJ6</accession>
<reference evidence="1 2" key="1">
    <citation type="journal article" date="2014" name="Int. J. Syst. Evol. Microbiol.">
        <title>Complete genome sequence of Corynebacterium casei LMG S-19264T (=DSM 44701T), isolated from a smear-ripened cheese.</title>
        <authorList>
            <consortium name="US DOE Joint Genome Institute (JGI-PGF)"/>
            <person name="Walter F."/>
            <person name="Albersmeier A."/>
            <person name="Kalinowski J."/>
            <person name="Ruckert C."/>
        </authorList>
    </citation>
    <scope>NUCLEOTIDE SEQUENCE [LARGE SCALE GENOMIC DNA]</scope>
    <source>
        <strain evidence="1 2">JCM 4255</strain>
    </source>
</reference>
<dbReference type="KEGG" id="stui:GCM10017668_54810"/>
<dbReference type="AlphaFoldDB" id="A0A7G1NKJ6"/>
<protein>
    <submittedName>
        <fullName evidence="1">Uncharacterized protein</fullName>
    </submittedName>
</protein>
<gene>
    <name evidence="1" type="ORF">GCM10017668_54810</name>
</gene>
<evidence type="ECO:0000313" key="1">
    <source>
        <dbReference type="EMBL" id="BCL23638.1"/>
    </source>
</evidence>
<dbReference type="Proteomes" id="UP000516373">
    <property type="component" value="Chromosome"/>
</dbReference>
<dbReference type="EMBL" id="AP023439">
    <property type="protein sequence ID" value="BCL23638.1"/>
    <property type="molecule type" value="Genomic_DNA"/>
</dbReference>
<sequence length="126" mass="13404">MTPRAHQDLKYELDEPLAYRWTKAAFTMCVGDDPELRAVVESSGGITRAVISGACPRCLGDISGEEILTAAGESGVLGDDTAGTPDPYTRINVTCNCELAHENRPTGVTTGCGITFTIEVLRDDIA</sequence>
<dbReference type="RefSeq" id="WP_190903079.1">
    <property type="nucleotide sequence ID" value="NZ_AP023439.1"/>
</dbReference>
<evidence type="ECO:0000313" key="2">
    <source>
        <dbReference type="Proteomes" id="UP000516373"/>
    </source>
</evidence>
<organism evidence="1 2">
    <name type="scientific">Streptomyces tuirus</name>
    <dbReference type="NCBI Taxonomy" id="68278"/>
    <lineage>
        <taxon>Bacteria</taxon>
        <taxon>Bacillati</taxon>
        <taxon>Actinomycetota</taxon>
        <taxon>Actinomycetes</taxon>
        <taxon>Kitasatosporales</taxon>
        <taxon>Streptomycetaceae</taxon>
        <taxon>Streptomyces</taxon>
    </lineage>
</organism>
<name>A0A7G1NKJ6_9ACTN</name>